<dbReference type="Proteomes" id="UP000187012">
    <property type="component" value="Unassembled WGS sequence"/>
</dbReference>
<gene>
    <name evidence="1" type="ORF">BN2475_1300006</name>
</gene>
<evidence type="ECO:0008006" key="3">
    <source>
        <dbReference type="Google" id="ProtNLM"/>
    </source>
</evidence>
<sequence length="146" mass="17093">MSVLPTLPDRERRLTAAQFHQLADVPPEAEWFANLDNPRTRRAYQADLRDFMNFTTISRPEDFRIVTRAHVLAWRKVPCGPHVPGLQQKTCSWLHSLKSRSLHQKPRPFSFRTSRQLIKKEIKKIEFNRLNSQQINLTVHSKTVAP</sequence>
<name>A0A1N7SPH1_9BURK</name>
<dbReference type="EMBL" id="CYGX02000130">
    <property type="protein sequence ID" value="SIT49232.1"/>
    <property type="molecule type" value="Genomic_DNA"/>
</dbReference>
<keyword evidence="2" id="KW-1185">Reference proteome</keyword>
<organism evidence="1 2">
    <name type="scientific">Paraburkholderia ribeironis</name>
    <dbReference type="NCBI Taxonomy" id="1247936"/>
    <lineage>
        <taxon>Bacteria</taxon>
        <taxon>Pseudomonadati</taxon>
        <taxon>Pseudomonadota</taxon>
        <taxon>Betaproteobacteria</taxon>
        <taxon>Burkholderiales</taxon>
        <taxon>Burkholderiaceae</taxon>
        <taxon>Paraburkholderia</taxon>
    </lineage>
</organism>
<accession>A0A1N7SPH1</accession>
<evidence type="ECO:0000313" key="2">
    <source>
        <dbReference type="Proteomes" id="UP000187012"/>
    </source>
</evidence>
<dbReference type="RefSeq" id="WP_245841727.1">
    <property type="nucleotide sequence ID" value="NZ_CYGX02000130.1"/>
</dbReference>
<evidence type="ECO:0000313" key="1">
    <source>
        <dbReference type="EMBL" id="SIT49232.1"/>
    </source>
</evidence>
<reference evidence="1 2" key="1">
    <citation type="submission" date="2016-12" db="EMBL/GenBank/DDBJ databases">
        <authorList>
            <person name="Song W.-J."/>
            <person name="Kurnit D.M."/>
        </authorList>
    </citation>
    <scope>NUCLEOTIDE SEQUENCE [LARGE SCALE GENOMIC DNA]</scope>
    <source>
        <strain evidence="1 2">STM7296</strain>
    </source>
</reference>
<dbReference type="AlphaFoldDB" id="A0A1N7SPH1"/>
<proteinExistence type="predicted"/>
<protein>
    <recommendedName>
        <fullName evidence="3">Core-binding (CB) domain-containing protein</fullName>
    </recommendedName>
</protein>
<dbReference type="STRING" id="1247936.BN2475_1300006"/>